<evidence type="ECO:0008006" key="4">
    <source>
        <dbReference type="Google" id="ProtNLM"/>
    </source>
</evidence>
<protein>
    <recommendedName>
        <fullName evidence="4">BZIP transcription factor</fullName>
    </recommendedName>
</protein>
<dbReference type="RefSeq" id="WP_108383107.1">
    <property type="nucleotide sequence ID" value="NZ_CP028858.1"/>
</dbReference>
<dbReference type="Pfam" id="PF24362">
    <property type="entry name" value="DUF7518"/>
    <property type="match status" value="1"/>
</dbReference>
<sequence length="78" mass="8546">MSEDLQERVQELEASVAGLTDELIECKQRIRDLEAASDADLADVSTTESDDILPEADTSNSEESETEDEQDSDDIIVA</sequence>
<evidence type="ECO:0000313" key="2">
    <source>
        <dbReference type="EMBL" id="AWB28041.1"/>
    </source>
</evidence>
<gene>
    <name evidence="2" type="ORF">HARCEL1_10140</name>
</gene>
<name>A0A2R4X2M1_9EURY</name>
<dbReference type="Proteomes" id="UP000244727">
    <property type="component" value="Chromosome"/>
</dbReference>
<dbReference type="GeneID" id="36512869"/>
<accession>A0A2R4X2M1</accession>
<dbReference type="KEGG" id="harc:HARCEL1_10140"/>
<feature type="region of interest" description="Disordered" evidence="1">
    <location>
        <begin position="34"/>
        <end position="78"/>
    </location>
</feature>
<organism evidence="2 3">
    <name type="scientific">Halococcoides cellulosivorans</name>
    <dbReference type="NCBI Taxonomy" id="1679096"/>
    <lineage>
        <taxon>Archaea</taxon>
        <taxon>Methanobacteriati</taxon>
        <taxon>Methanobacteriota</taxon>
        <taxon>Stenosarchaea group</taxon>
        <taxon>Halobacteria</taxon>
        <taxon>Halobacteriales</taxon>
        <taxon>Haloarculaceae</taxon>
        <taxon>Halococcoides</taxon>
    </lineage>
</organism>
<dbReference type="AlphaFoldDB" id="A0A2R4X2M1"/>
<reference evidence="2 3" key="1">
    <citation type="submission" date="2018-04" db="EMBL/GenBank/DDBJ databases">
        <title>Halococcoides cellulosivorans gen. nov., sp. nov., an extremely halophilic cellulose-utilizing haloarchaeon from hypersaline lakes.</title>
        <authorList>
            <person name="Sorokin D.Y."/>
            <person name="Toshchakov S.V."/>
            <person name="Samarov N.I."/>
            <person name="Korzhenkov A."/>
            <person name="Kublanov I.V."/>
        </authorList>
    </citation>
    <scope>NUCLEOTIDE SEQUENCE [LARGE SCALE GENOMIC DNA]</scope>
    <source>
        <strain evidence="2 3">HArcel1</strain>
    </source>
</reference>
<proteinExistence type="predicted"/>
<feature type="compositionally biased region" description="Acidic residues" evidence="1">
    <location>
        <begin position="48"/>
        <end position="78"/>
    </location>
</feature>
<dbReference type="EMBL" id="CP028858">
    <property type="protein sequence ID" value="AWB28041.1"/>
    <property type="molecule type" value="Genomic_DNA"/>
</dbReference>
<dbReference type="InterPro" id="IPR055940">
    <property type="entry name" value="DUF7518"/>
</dbReference>
<evidence type="ECO:0000313" key="3">
    <source>
        <dbReference type="Proteomes" id="UP000244727"/>
    </source>
</evidence>
<keyword evidence="3" id="KW-1185">Reference proteome</keyword>
<evidence type="ECO:0000256" key="1">
    <source>
        <dbReference type="SAM" id="MobiDB-lite"/>
    </source>
</evidence>